<sequence length="64" mass="6953">MAGVPTQNSNFKGKEWHAGGASLEPHIAIPSRGRSYGRLNYTVSRRGAANIASAEGLKKMVLWR</sequence>
<organism evidence="1 2">
    <name type="scientific">Komagataeibacter intermedius NRIC 0521</name>
    <dbReference type="NCBI Taxonomy" id="1307934"/>
    <lineage>
        <taxon>Bacteria</taxon>
        <taxon>Pseudomonadati</taxon>
        <taxon>Pseudomonadota</taxon>
        <taxon>Alphaproteobacteria</taxon>
        <taxon>Acetobacterales</taxon>
        <taxon>Acetobacteraceae</taxon>
        <taxon>Komagataeibacter</taxon>
    </lineage>
</organism>
<proteinExistence type="predicted"/>
<gene>
    <name evidence="1" type="ORF">AA0521_3054</name>
</gene>
<reference evidence="1" key="1">
    <citation type="submission" date="2013-04" db="EMBL/GenBank/DDBJ databases">
        <title>The genome sequencing project of 58 acetic acid bacteria.</title>
        <authorList>
            <person name="Okamoto-Kainuma A."/>
            <person name="Ishikawa M."/>
            <person name="Umino S."/>
            <person name="Koizumi Y."/>
            <person name="Shiwa Y."/>
            <person name="Yoshikawa H."/>
            <person name="Matsutani M."/>
            <person name="Matsushita K."/>
        </authorList>
    </citation>
    <scope>NUCLEOTIDE SEQUENCE</scope>
    <source>
        <strain evidence="1">NRIC 0521</strain>
    </source>
</reference>
<comment type="caution">
    <text evidence="1">The sequence shown here is derived from an EMBL/GenBank/DDBJ whole genome shotgun (WGS) entry which is preliminary data.</text>
</comment>
<evidence type="ECO:0000313" key="2">
    <source>
        <dbReference type="Proteomes" id="UP001061452"/>
    </source>
</evidence>
<name>A0ABQ0PPT6_9PROT</name>
<protein>
    <submittedName>
        <fullName evidence="1">Uncharacterized protein</fullName>
    </submittedName>
</protein>
<keyword evidence="2" id="KW-1185">Reference proteome</keyword>
<dbReference type="Proteomes" id="UP001061452">
    <property type="component" value="Unassembled WGS sequence"/>
</dbReference>
<accession>A0ABQ0PPT6</accession>
<dbReference type="EMBL" id="BAQJ01000386">
    <property type="protein sequence ID" value="GBQ77716.1"/>
    <property type="molecule type" value="Genomic_DNA"/>
</dbReference>
<evidence type="ECO:0000313" key="1">
    <source>
        <dbReference type="EMBL" id="GBQ77716.1"/>
    </source>
</evidence>